<comment type="caution">
    <text evidence="3">The sequence shown here is derived from an EMBL/GenBank/DDBJ whole genome shotgun (WGS) entry which is preliminary data.</text>
</comment>
<feature type="chain" id="PRO_5040770787" description="Retrotransposon gag domain-containing protein" evidence="1">
    <location>
        <begin position="32"/>
        <end position="223"/>
    </location>
</feature>
<evidence type="ECO:0000259" key="2">
    <source>
        <dbReference type="Pfam" id="PF03732"/>
    </source>
</evidence>
<organism evidence="3 4">
    <name type="scientific">Penicillium bovifimosum</name>
    <dbReference type="NCBI Taxonomy" id="126998"/>
    <lineage>
        <taxon>Eukaryota</taxon>
        <taxon>Fungi</taxon>
        <taxon>Dikarya</taxon>
        <taxon>Ascomycota</taxon>
        <taxon>Pezizomycotina</taxon>
        <taxon>Eurotiomycetes</taxon>
        <taxon>Eurotiomycetidae</taxon>
        <taxon>Eurotiales</taxon>
        <taxon>Aspergillaceae</taxon>
        <taxon>Penicillium</taxon>
    </lineage>
</organism>
<feature type="signal peptide" evidence="1">
    <location>
        <begin position="1"/>
        <end position="31"/>
    </location>
</feature>
<dbReference type="InterPro" id="IPR005162">
    <property type="entry name" value="Retrotrans_gag_dom"/>
</dbReference>
<dbReference type="OrthoDB" id="4368965at2759"/>
<dbReference type="GeneID" id="81400068"/>
<name>A0A9W9HGR8_9EURO</name>
<protein>
    <recommendedName>
        <fullName evidence="2">Retrotransposon gag domain-containing protein</fullName>
    </recommendedName>
</protein>
<reference evidence="3" key="2">
    <citation type="journal article" date="2023" name="IMA Fungus">
        <title>Comparative genomic study of the Penicillium genus elucidates a diverse pangenome and 15 lateral gene transfer events.</title>
        <authorList>
            <person name="Petersen C."/>
            <person name="Sorensen T."/>
            <person name="Nielsen M.R."/>
            <person name="Sondergaard T.E."/>
            <person name="Sorensen J.L."/>
            <person name="Fitzpatrick D.A."/>
            <person name="Frisvad J.C."/>
            <person name="Nielsen K.L."/>
        </authorList>
    </citation>
    <scope>NUCLEOTIDE SEQUENCE</scope>
    <source>
        <strain evidence="3">IBT 22155</strain>
    </source>
</reference>
<dbReference type="RefSeq" id="XP_056526064.1">
    <property type="nucleotide sequence ID" value="XM_056660898.1"/>
</dbReference>
<evidence type="ECO:0000256" key="1">
    <source>
        <dbReference type="SAM" id="SignalP"/>
    </source>
</evidence>
<gene>
    <name evidence="3" type="ORF">N7515_000154</name>
</gene>
<accession>A0A9W9HGR8</accession>
<dbReference type="Pfam" id="PF03732">
    <property type="entry name" value="Retrotrans_gag"/>
    <property type="match status" value="1"/>
</dbReference>
<proteinExistence type="predicted"/>
<dbReference type="EMBL" id="JAPQKL010000001">
    <property type="protein sequence ID" value="KAJ5145590.1"/>
    <property type="molecule type" value="Genomic_DNA"/>
</dbReference>
<evidence type="ECO:0000313" key="4">
    <source>
        <dbReference type="Proteomes" id="UP001149079"/>
    </source>
</evidence>
<evidence type="ECO:0000313" key="3">
    <source>
        <dbReference type="EMBL" id="KAJ5145590.1"/>
    </source>
</evidence>
<dbReference type="AlphaFoldDB" id="A0A9W9HGR8"/>
<reference evidence="3" key="1">
    <citation type="submission" date="2022-11" db="EMBL/GenBank/DDBJ databases">
        <authorList>
            <person name="Petersen C."/>
        </authorList>
    </citation>
    <scope>NUCLEOTIDE SEQUENCE</scope>
    <source>
        <strain evidence="3">IBT 22155</strain>
    </source>
</reference>
<dbReference type="Proteomes" id="UP001149079">
    <property type="component" value="Unassembled WGS sequence"/>
</dbReference>
<keyword evidence="4" id="KW-1185">Reference proteome</keyword>
<keyword evidence="1" id="KW-0732">Signal</keyword>
<feature type="domain" description="Retrotransposon gag" evidence="2">
    <location>
        <begin position="159"/>
        <end position="222"/>
    </location>
</feature>
<sequence>MVAAGILVEEQKDGRFLALVCVFLLWQGAAGEADTRATAAQAAAARAAAEEEARGQAAAAQAAQNTATQTPADPVATAAAALFRAMDNDTRRSLLDNLRAVPNYGGKIDNDAARKWIRDCDHYFADLKGLTGVPAPDGAKIIHATGKLVDDAAERLRAHARAANQSGQEPFADWDAFKRWLQREFSEHLSQEKLYERFANTTQGQHSIQEYAANLRQIIADLG</sequence>